<keyword evidence="11 13" id="KW-0472">Membrane</keyword>
<dbReference type="EMBL" id="BEYU01000040">
    <property type="protein sequence ID" value="GBG28334.1"/>
    <property type="molecule type" value="Genomic_DNA"/>
</dbReference>
<evidence type="ECO:0000256" key="6">
    <source>
        <dbReference type="ARBA" id="ARBA00022723"/>
    </source>
</evidence>
<dbReference type="Proteomes" id="UP000241890">
    <property type="component" value="Unassembled WGS sequence"/>
</dbReference>
<keyword evidence="4" id="KW-0813">Transport</keyword>
<evidence type="ECO:0000256" key="11">
    <source>
        <dbReference type="ARBA" id="ARBA00023136"/>
    </source>
</evidence>
<dbReference type="AlphaFoldDB" id="A0A2R5GKD8"/>
<comment type="pathway">
    <text evidence="2">Protein modification; protein ubiquitination.</text>
</comment>
<keyword evidence="12 13" id="KW-0576">Peroxisome</keyword>
<protein>
    <recommendedName>
        <fullName evidence="13">Peroxisome assembly protein 12</fullName>
    </recommendedName>
    <alternativeName>
        <fullName evidence="13">Peroxin-12</fullName>
    </alternativeName>
</protein>
<dbReference type="GO" id="GO:1990429">
    <property type="term" value="C:peroxisomal importomer complex"/>
    <property type="evidence" value="ECO:0007669"/>
    <property type="project" value="TreeGrafter"/>
</dbReference>
<dbReference type="PANTHER" id="PTHR12888:SF0">
    <property type="entry name" value="PEROXISOME ASSEMBLY PROTEIN 12"/>
    <property type="match status" value="1"/>
</dbReference>
<comment type="subcellular location">
    <subcellularLocation>
        <location evidence="1">Peroxisome membrane</location>
        <topology evidence="1">Multi-pass membrane protein</topology>
    </subcellularLocation>
</comment>
<keyword evidence="17" id="KW-1185">Reference proteome</keyword>
<feature type="compositionally biased region" description="Basic and acidic residues" evidence="14">
    <location>
        <begin position="138"/>
        <end position="157"/>
    </location>
</feature>
<evidence type="ECO:0000256" key="10">
    <source>
        <dbReference type="ARBA" id="ARBA00022989"/>
    </source>
</evidence>
<dbReference type="GO" id="GO:0004842">
    <property type="term" value="F:ubiquitin-protein transferase activity"/>
    <property type="evidence" value="ECO:0007669"/>
    <property type="project" value="TreeGrafter"/>
</dbReference>
<keyword evidence="8" id="KW-0862">Zinc</keyword>
<dbReference type="InterPro" id="IPR013083">
    <property type="entry name" value="Znf_RING/FYVE/PHD"/>
</dbReference>
<dbReference type="GO" id="GO:0006513">
    <property type="term" value="P:protein monoubiquitination"/>
    <property type="evidence" value="ECO:0007669"/>
    <property type="project" value="TreeGrafter"/>
</dbReference>
<evidence type="ECO:0000256" key="1">
    <source>
        <dbReference type="ARBA" id="ARBA00004585"/>
    </source>
</evidence>
<dbReference type="PANTHER" id="PTHR12888">
    <property type="entry name" value="PEROXISOME ASSEMBLY PROTEIN 12 PEROXIN-12"/>
    <property type="match status" value="1"/>
</dbReference>
<dbReference type="Pfam" id="PF04757">
    <property type="entry name" value="Pex2_Pex12"/>
    <property type="match status" value="1"/>
</dbReference>
<evidence type="ECO:0000256" key="5">
    <source>
        <dbReference type="ARBA" id="ARBA00022692"/>
    </source>
</evidence>
<dbReference type="InParanoid" id="A0A2R5GKD8"/>
<dbReference type="GO" id="GO:0016558">
    <property type="term" value="P:protein import into peroxisome matrix"/>
    <property type="evidence" value="ECO:0007669"/>
    <property type="project" value="UniProtKB-UniRule"/>
</dbReference>
<evidence type="ECO:0000256" key="9">
    <source>
        <dbReference type="ARBA" id="ARBA00022927"/>
    </source>
</evidence>
<dbReference type="Gene3D" id="3.30.40.10">
    <property type="entry name" value="Zinc/RING finger domain, C3HC4 (zinc finger)"/>
    <property type="match status" value="1"/>
</dbReference>
<evidence type="ECO:0000259" key="15">
    <source>
        <dbReference type="Pfam" id="PF04757"/>
    </source>
</evidence>
<feature type="domain" description="Pex N-terminal" evidence="15">
    <location>
        <begin position="23"/>
        <end position="287"/>
    </location>
</feature>
<evidence type="ECO:0000313" key="16">
    <source>
        <dbReference type="EMBL" id="GBG28334.1"/>
    </source>
</evidence>
<feature type="compositionally biased region" description="Pro residues" evidence="14">
    <location>
        <begin position="303"/>
        <end position="312"/>
    </location>
</feature>
<dbReference type="GO" id="GO:0005778">
    <property type="term" value="C:peroxisomal membrane"/>
    <property type="evidence" value="ECO:0007669"/>
    <property type="project" value="UniProtKB-SubCell"/>
</dbReference>
<keyword evidence="7" id="KW-0863">Zinc-finger</keyword>
<dbReference type="SUPFAM" id="SSF57850">
    <property type="entry name" value="RING/U-box"/>
    <property type="match status" value="1"/>
</dbReference>
<evidence type="ECO:0000256" key="7">
    <source>
        <dbReference type="ARBA" id="ARBA00022771"/>
    </source>
</evidence>
<organism evidence="16 17">
    <name type="scientific">Hondaea fermentalgiana</name>
    <dbReference type="NCBI Taxonomy" id="2315210"/>
    <lineage>
        <taxon>Eukaryota</taxon>
        <taxon>Sar</taxon>
        <taxon>Stramenopiles</taxon>
        <taxon>Bigyra</taxon>
        <taxon>Labyrinthulomycetes</taxon>
        <taxon>Thraustochytrida</taxon>
        <taxon>Thraustochytriidae</taxon>
        <taxon>Hondaea</taxon>
    </lineage>
</organism>
<reference evidence="16 17" key="1">
    <citation type="submission" date="2017-12" db="EMBL/GenBank/DDBJ databases">
        <title>Sequencing, de novo assembly and annotation of complete genome of a new Thraustochytrid species, strain FCC1311.</title>
        <authorList>
            <person name="Sedici K."/>
            <person name="Godart F."/>
            <person name="Aiese Cigliano R."/>
            <person name="Sanseverino W."/>
            <person name="Barakat M."/>
            <person name="Ortet P."/>
            <person name="Marechal E."/>
            <person name="Cagnac O."/>
            <person name="Amato A."/>
        </authorList>
    </citation>
    <scope>NUCLEOTIDE SEQUENCE [LARGE SCALE GENOMIC DNA]</scope>
</reference>
<evidence type="ECO:0000256" key="8">
    <source>
        <dbReference type="ARBA" id="ARBA00022833"/>
    </source>
</evidence>
<keyword evidence="10" id="KW-1133">Transmembrane helix</keyword>
<keyword evidence="9" id="KW-0653">Protein transport</keyword>
<proteinExistence type="inferred from homology"/>
<evidence type="ECO:0000256" key="13">
    <source>
        <dbReference type="PIRNR" id="PIRNR038074"/>
    </source>
</evidence>
<evidence type="ECO:0000256" key="14">
    <source>
        <dbReference type="SAM" id="MobiDB-lite"/>
    </source>
</evidence>
<comment type="caution">
    <text evidence="16">The sequence shown here is derived from an EMBL/GenBank/DDBJ whole genome shotgun (WGS) entry which is preliminary data.</text>
</comment>
<dbReference type="InterPro" id="IPR017375">
    <property type="entry name" value="PEX12"/>
</dbReference>
<keyword evidence="6" id="KW-0479">Metal-binding</keyword>
<evidence type="ECO:0000256" key="2">
    <source>
        <dbReference type="ARBA" id="ARBA00004906"/>
    </source>
</evidence>
<dbReference type="GO" id="GO:0008270">
    <property type="term" value="F:zinc ion binding"/>
    <property type="evidence" value="ECO:0007669"/>
    <property type="project" value="UniProtKB-KW"/>
</dbReference>
<keyword evidence="5" id="KW-0812">Transmembrane</keyword>
<dbReference type="PIRSF" id="PIRSF038074">
    <property type="entry name" value="Peroxisome_assembly_p12"/>
    <property type="match status" value="1"/>
</dbReference>
<dbReference type="CDD" id="cd16451">
    <property type="entry name" value="mRING_PEX12"/>
    <property type="match status" value="1"/>
</dbReference>
<comment type="function">
    <text evidence="13">Component of a retrotranslocation channel required for peroxisome organization by mediating export of the PEX5 receptor from peroxisomes to the cytosol, thereby promoting PEX5 recycling.</text>
</comment>
<evidence type="ECO:0000256" key="12">
    <source>
        <dbReference type="ARBA" id="ARBA00023140"/>
    </source>
</evidence>
<dbReference type="InterPro" id="IPR006845">
    <property type="entry name" value="Pex_N"/>
</dbReference>
<evidence type="ECO:0000313" key="17">
    <source>
        <dbReference type="Proteomes" id="UP000241890"/>
    </source>
</evidence>
<name>A0A2R5GKD8_9STRA</name>
<feature type="region of interest" description="Disordered" evidence="14">
    <location>
        <begin position="133"/>
        <end position="158"/>
    </location>
</feature>
<sequence>MFLSNLLNSPNPTVFELSMAGGLTTALQPAFDYLLVTLGERYATFFRLCAWKDELYYLLLGIIERHYLQVYDACFSENFYALKRVKRAGPQGAQVPLSPRDKLVSLFFVTLIPYLRMKTVKAHEVLAVEAQQEEQQEMQERQRQQREGSSSNDEHVGHGQNEAAMVARGSSGTSSAVGRRPRLYKRLRQMFLQGVPLTLAGYELWGFYLKILFMFQRTEHFSPPQWLQGIFLARVTGDDMRAQALAEELRDSHRGIVGKIASKGISFLRTALVASALIFKLLEWYYSPENQSQREQNKNAQIIPPPPMPPRPSSMGVGLPRHPRQCPLCHEPRVNPAISSSGIAFCFICIHRHVLEHGACPVTGTPCQVSQIRRIFES</sequence>
<gene>
    <name evidence="16" type="ORF">FCC1311_045572</name>
</gene>
<dbReference type="OrthoDB" id="107372at2759"/>
<feature type="region of interest" description="Disordered" evidence="14">
    <location>
        <begin position="295"/>
        <end position="317"/>
    </location>
</feature>
<accession>A0A2R5GKD8</accession>
<comment type="similarity">
    <text evidence="3 13">Belongs to the pex2/pex10/pex12 family.</text>
</comment>
<evidence type="ECO:0000256" key="3">
    <source>
        <dbReference type="ARBA" id="ARBA00008704"/>
    </source>
</evidence>
<evidence type="ECO:0000256" key="4">
    <source>
        <dbReference type="ARBA" id="ARBA00022448"/>
    </source>
</evidence>